<dbReference type="Proteomes" id="UP001529369">
    <property type="component" value="Unassembled WGS sequence"/>
</dbReference>
<sequence>MTQCHHRDEAEAGGRATLTLEAEPLFVVGVLRAWVAALQPDPGAPEWRQIVALAGLPAAAATAFGSFMTLVRQSLRRSLDVRCCPCPRLGRDEEALLRLLGAMQCGDRLAALDELDAWLQPGNLTPALRSAEALAAMLARHDVRLARPGMPQPAPAADAAAGRVLQ</sequence>
<keyword evidence="1" id="KW-0472">Membrane</keyword>
<keyword evidence="3" id="KW-1185">Reference proteome</keyword>
<keyword evidence="1" id="KW-1133">Transmembrane helix</keyword>
<evidence type="ECO:0000313" key="3">
    <source>
        <dbReference type="Proteomes" id="UP001529369"/>
    </source>
</evidence>
<evidence type="ECO:0000313" key="2">
    <source>
        <dbReference type="EMBL" id="MDN3567095.1"/>
    </source>
</evidence>
<comment type="caution">
    <text evidence="2">The sequence shown here is derived from an EMBL/GenBank/DDBJ whole genome shotgun (WGS) entry which is preliminary data.</text>
</comment>
<organism evidence="2 3">
    <name type="scientific">Paeniroseomonas aquatica</name>
    <dbReference type="NCBI Taxonomy" id="373043"/>
    <lineage>
        <taxon>Bacteria</taxon>
        <taxon>Pseudomonadati</taxon>
        <taxon>Pseudomonadota</taxon>
        <taxon>Alphaproteobacteria</taxon>
        <taxon>Acetobacterales</taxon>
        <taxon>Acetobacteraceae</taxon>
        <taxon>Paeniroseomonas</taxon>
    </lineage>
</organism>
<dbReference type="RefSeq" id="WP_290319099.1">
    <property type="nucleotide sequence ID" value="NZ_JAUFPN010000184.1"/>
</dbReference>
<protein>
    <submittedName>
        <fullName evidence="2">Uncharacterized protein</fullName>
    </submittedName>
</protein>
<gene>
    <name evidence="2" type="ORF">QWZ14_22170</name>
</gene>
<dbReference type="EMBL" id="JAUFPN010000184">
    <property type="protein sequence ID" value="MDN3567095.1"/>
    <property type="molecule type" value="Genomic_DNA"/>
</dbReference>
<reference evidence="3" key="1">
    <citation type="journal article" date="2019" name="Int. J. Syst. Evol. Microbiol.">
        <title>The Global Catalogue of Microorganisms (GCM) 10K type strain sequencing project: providing services to taxonomists for standard genome sequencing and annotation.</title>
        <authorList>
            <consortium name="The Broad Institute Genomics Platform"/>
            <consortium name="The Broad Institute Genome Sequencing Center for Infectious Disease"/>
            <person name="Wu L."/>
            <person name="Ma J."/>
        </authorList>
    </citation>
    <scope>NUCLEOTIDE SEQUENCE [LARGE SCALE GENOMIC DNA]</scope>
    <source>
        <strain evidence="3">CECT 7131</strain>
    </source>
</reference>
<accession>A0ABT8ABN3</accession>
<feature type="transmembrane region" description="Helical" evidence="1">
    <location>
        <begin position="50"/>
        <end position="71"/>
    </location>
</feature>
<proteinExistence type="predicted"/>
<name>A0ABT8ABN3_9PROT</name>
<keyword evidence="1" id="KW-0812">Transmembrane</keyword>
<evidence type="ECO:0000256" key="1">
    <source>
        <dbReference type="SAM" id="Phobius"/>
    </source>
</evidence>